<dbReference type="InterPro" id="IPR050932">
    <property type="entry name" value="TM2D1-3-like"/>
</dbReference>
<evidence type="ECO:0000256" key="3">
    <source>
        <dbReference type="ARBA" id="ARBA00022989"/>
    </source>
</evidence>
<protein>
    <submittedName>
        <fullName evidence="7">TM2 domain</fullName>
    </submittedName>
</protein>
<sequence>MNKSNQQFSNSNVNASPKSRLALTLLAFFLGYLGVDRFYGGRILLGILKLLTFGFGGLWILIDFILAVCGVQKDENGRNISNW</sequence>
<proteinExistence type="predicted"/>
<dbReference type="Pfam" id="PF05154">
    <property type="entry name" value="TM2"/>
    <property type="match status" value="1"/>
</dbReference>
<keyword evidence="4 5" id="KW-0472">Membrane</keyword>
<gene>
    <name evidence="7" type="ORF">NCTC10113_01547</name>
</gene>
<accession>A0A448ZZH7</accession>
<keyword evidence="3 5" id="KW-1133">Transmembrane helix</keyword>
<organism evidence="7">
    <name type="scientific">Metamycoplasma salivarium</name>
    <name type="common">Mycoplasma salivarium</name>
    <dbReference type="NCBI Taxonomy" id="2124"/>
    <lineage>
        <taxon>Bacteria</taxon>
        <taxon>Bacillati</taxon>
        <taxon>Mycoplasmatota</taxon>
        <taxon>Mycoplasmoidales</taxon>
        <taxon>Metamycoplasmataceae</taxon>
        <taxon>Metamycoplasma</taxon>
    </lineage>
</organism>
<reference evidence="7" key="1">
    <citation type="submission" date="2019-01" db="EMBL/GenBank/DDBJ databases">
        <authorList>
            <consortium name="Pathogen Informatics"/>
        </authorList>
    </citation>
    <scope>NUCLEOTIDE SEQUENCE [LARGE SCALE GENOMIC DNA]</scope>
    <source>
        <strain evidence="7">NCTC10113</strain>
    </source>
</reference>
<dbReference type="PANTHER" id="PTHR21016">
    <property type="entry name" value="BETA-AMYLOID BINDING PROTEIN-RELATED"/>
    <property type="match status" value="1"/>
</dbReference>
<feature type="transmembrane region" description="Helical" evidence="5">
    <location>
        <begin position="51"/>
        <end position="71"/>
    </location>
</feature>
<dbReference type="PANTHER" id="PTHR21016:SF25">
    <property type="entry name" value="TM2 DOMAIN-CONTAINING PROTEIN DDB_G0277895-RELATED"/>
    <property type="match status" value="1"/>
</dbReference>
<evidence type="ECO:0000256" key="5">
    <source>
        <dbReference type="SAM" id="Phobius"/>
    </source>
</evidence>
<evidence type="ECO:0000256" key="1">
    <source>
        <dbReference type="ARBA" id="ARBA00004141"/>
    </source>
</evidence>
<dbReference type="EMBL" id="LR214939">
    <property type="protein sequence ID" value="VEU56632.1"/>
    <property type="molecule type" value="Genomic_DNA"/>
</dbReference>
<comment type="subcellular location">
    <subcellularLocation>
        <location evidence="1">Membrane</location>
        <topology evidence="1">Multi-pass membrane protein</topology>
    </subcellularLocation>
</comment>
<dbReference type="GO" id="GO:0016020">
    <property type="term" value="C:membrane"/>
    <property type="evidence" value="ECO:0007669"/>
    <property type="project" value="UniProtKB-SubCell"/>
</dbReference>
<evidence type="ECO:0000259" key="6">
    <source>
        <dbReference type="Pfam" id="PF05154"/>
    </source>
</evidence>
<evidence type="ECO:0000256" key="2">
    <source>
        <dbReference type="ARBA" id="ARBA00022692"/>
    </source>
</evidence>
<feature type="transmembrane region" description="Helical" evidence="5">
    <location>
        <begin position="21"/>
        <end position="39"/>
    </location>
</feature>
<name>A0A448ZZH7_METSV</name>
<evidence type="ECO:0000313" key="7">
    <source>
        <dbReference type="EMBL" id="VEU56632.1"/>
    </source>
</evidence>
<feature type="domain" description="TM2" evidence="6">
    <location>
        <begin position="17"/>
        <end position="65"/>
    </location>
</feature>
<keyword evidence="2 5" id="KW-0812">Transmembrane</keyword>
<dbReference type="AlphaFoldDB" id="A0A448ZZH7"/>
<keyword evidence="7" id="KW-0614">Plasmid</keyword>
<geneLocation type="plasmid" evidence="7">
    <name>2</name>
</geneLocation>
<evidence type="ECO:0000256" key="4">
    <source>
        <dbReference type="ARBA" id="ARBA00023136"/>
    </source>
</evidence>
<dbReference type="RefSeq" id="WP_024543889.1">
    <property type="nucleotide sequence ID" value="NZ_LR214938.2"/>
</dbReference>
<dbReference type="InterPro" id="IPR007829">
    <property type="entry name" value="TM2"/>
</dbReference>